<evidence type="ECO:0000259" key="5">
    <source>
        <dbReference type="PROSITE" id="PS50977"/>
    </source>
</evidence>
<dbReference type="Pfam" id="PF00440">
    <property type="entry name" value="TetR_N"/>
    <property type="match status" value="1"/>
</dbReference>
<dbReference type="EMBL" id="BAAANC010000001">
    <property type="protein sequence ID" value="GAA1510639.1"/>
    <property type="molecule type" value="Genomic_DNA"/>
</dbReference>
<dbReference type="PANTHER" id="PTHR30055">
    <property type="entry name" value="HTH-TYPE TRANSCRIPTIONAL REGULATOR RUTR"/>
    <property type="match status" value="1"/>
</dbReference>
<sequence>MMTHVKGKRRYDSAGRRAQARRSREEILDVAERRFLADGYAATTIVAVAAEAEVSVETIYKAFGGKSGLVRAIYERGLTGREPVPAYRRSDDMRAHETDPETIMRRWGLLTAEVASVVTPIRLLMRSAAATDPDVSAVLEDSDAERLTRMSHHARFLGERGYLRDGVTVAEATDILWTCSSVEIYELLVLKRGWSPQRFADFIADFMIASLLPDSEQNGRASGEPLPDDQ</sequence>
<gene>
    <name evidence="6" type="ORF">GCM10009741_04690</name>
</gene>
<keyword evidence="2 4" id="KW-0238">DNA-binding</keyword>
<dbReference type="InterPro" id="IPR001647">
    <property type="entry name" value="HTH_TetR"/>
</dbReference>
<accession>A0ABN2A440</accession>
<feature type="domain" description="HTH tetR-type" evidence="5">
    <location>
        <begin position="21"/>
        <end position="81"/>
    </location>
</feature>
<dbReference type="InterPro" id="IPR050109">
    <property type="entry name" value="HTH-type_TetR-like_transc_reg"/>
</dbReference>
<comment type="caution">
    <text evidence="6">The sequence shown here is derived from an EMBL/GenBank/DDBJ whole genome shotgun (WGS) entry which is preliminary data.</text>
</comment>
<evidence type="ECO:0000313" key="6">
    <source>
        <dbReference type="EMBL" id="GAA1510639.1"/>
    </source>
</evidence>
<organism evidence="6 7">
    <name type="scientific">Kribbella lupini</name>
    <dbReference type="NCBI Taxonomy" id="291602"/>
    <lineage>
        <taxon>Bacteria</taxon>
        <taxon>Bacillati</taxon>
        <taxon>Actinomycetota</taxon>
        <taxon>Actinomycetes</taxon>
        <taxon>Propionibacteriales</taxon>
        <taxon>Kribbellaceae</taxon>
        <taxon>Kribbella</taxon>
    </lineage>
</organism>
<evidence type="ECO:0000256" key="1">
    <source>
        <dbReference type="ARBA" id="ARBA00023015"/>
    </source>
</evidence>
<proteinExistence type="predicted"/>
<reference evidence="6 7" key="1">
    <citation type="journal article" date="2019" name="Int. J. Syst. Evol. Microbiol.">
        <title>The Global Catalogue of Microorganisms (GCM) 10K type strain sequencing project: providing services to taxonomists for standard genome sequencing and annotation.</title>
        <authorList>
            <consortium name="The Broad Institute Genomics Platform"/>
            <consortium name="The Broad Institute Genome Sequencing Center for Infectious Disease"/>
            <person name="Wu L."/>
            <person name="Ma J."/>
        </authorList>
    </citation>
    <scope>NUCLEOTIDE SEQUENCE [LARGE SCALE GENOMIC DNA]</scope>
    <source>
        <strain evidence="6 7">JCM 14303</strain>
    </source>
</reference>
<feature type="DNA-binding region" description="H-T-H motif" evidence="4">
    <location>
        <begin position="44"/>
        <end position="63"/>
    </location>
</feature>
<evidence type="ECO:0000256" key="4">
    <source>
        <dbReference type="PROSITE-ProRule" id="PRU00335"/>
    </source>
</evidence>
<evidence type="ECO:0000256" key="2">
    <source>
        <dbReference type="ARBA" id="ARBA00023125"/>
    </source>
</evidence>
<dbReference type="SUPFAM" id="SSF46689">
    <property type="entry name" value="Homeodomain-like"/>
    <property type="match status" value="1"/>
</dbReference>
<evidence type="ECO:0000256" key="3">
    <source>
        <dbReference type="ARBA" id="ARBA00023163"/>
    </source>
</evidence>
<keyword evidence="1" id="KW-0805">Transcription regulation</keyword>
<name>A0ABN2A440_9ACTN</name>
<dbReference type="PROSITE" id="PS50977">
    <property type="entry name" value="HTH_TETR_2"/>
    <property type="match status" value="1"/>
</dbReference>
<dbReference type="PANTHER" id="PTHR30055:SF234">
    <property type="entry name" value="HTH-TYPE TRANSCRIPTIONAL REGULATOR BETI"/>
    <property type="match status" value="1"/>
</dbReference>
<protein>
    <submittedName>
        <fullName evidence="6">TetR/AcrR family transcriptional regulator</fullName>
    </submittedName>
</protein>
<dbReference type="InterPro" id="IPR009057">
    <property type="entry name" value="Homeodomain-like_sf"/>
</dbReference>
<dbReference type="Proteomes" id="UP001500363">
    <property type="component" value="Unassembled WGS sequence"/>
</dbReference>
<evidence type="ECO:0000313" key="7">
    <source>
        <dbReference type="Proteomes" id="UP001500363"/>
    </source>
</evidence>
<keyword evidence="3" id="KW-0804">Transcription</keyword>
<dbReference type="Gene3D" id="1.10.357.10">
    <property type="entry name" value="Tetracycline Repressor, domain 2"/>
    <property type="match status" value="1"/>
</dbReference>
<keyword evidence="7" id="KW-1185">Reference proteome</keyword>